<dbReference type="Proteomes" id="UP000176604">
    <property type="component" value="Unassembled WGS sequence"/>
</dbReference>
<organism evidence="1 2">
    <name type="scientific">Candidatus Uhrbacteria bacterium RIFCSPHIGHO2_12_FULL_54_23</name>
    <dbReference type="NCBI Taxonomy" id="1802397"/>
    <lineage>
        <taxon>Bacteria</taxon>
        <taxon>Candidatus Uhriibacteriota</taxon>
    </lineage>
</organism>
<evidence type="ECO:0000313" key="1">
    <source>
        <dbReference type="EMBL" id="OGL78991.1"/>
    </source>
</evidence>
<proteinExistence type="predicted"/>
<dbReference type="STRING" id="1802397.A3J43_03795"/>
<sequence>MLSRTPSHPVCILVAAPLSVLPLYAKEDDARAPLRCVARAHDMVQCLAEEDVAAVVYHEAPAADPDVLPALAAWYEKHRTHAPLLAVVTDLAQENDSAHPLRARSSLLFSRYHSRPQEVIALLRQWVYPAKKSKLKVQKSKRRSEA</sequence>
<comment type="caution">
    <text evidence="1">The sequence shown here is derived from an EMBL/GenBank/DDBJ whole genome shotgun (WGS) entry which is preliminary data.</text>
</comment>
<dbReference type="AlphaFoldDB" id="A0A1F7UL37"/>
<name>A0A1F7UL37_9BACT</name>
<dbReference type="EMBL" id="MGEF01000020">
    <property type="protein sequence ID" value="OGL78991.1"/>
    <property type="molecule type" value="Genomic_DNA"/>
</dbReference>
<accession>A0A1F7UL37</accession>
<gene>
    <name evidence="1" type="ORF">A3J43_03795</name>
</gene>
<protein>
    <submittedName>
        <fullName evidence="1">Uncharacterized protein</fullName>
    </submittedName>
</protein>
<evidence type="ECO:0000313" key="2">
    <source>
        <dbReference type="Proteomes" id="UP000176604"/>
    </source>
</evidence>
<reference evidence="1 2" key="1">
    <citation type="journal article" date="2016" name="Nat. Commun.">
        <title>Thousands of microbial genomes shed light on interconnected biogeochemical processes in an aquifer system.</title>
        <authorList>
            <person name="Anantharaman K."/>
            <person name="Brown C.T."/>
            <person name="Hug L.A."/>
            <person name="Sharon I."/>
            <person name="Castelle C.J."/>
            <person name="Probst A.J."/>
            <person name="Thomas B.C."/>
            <person name="Singh A."/>
            <person name="Wilkins M.J."/>
            <person name="Karaoz U."/>
            <person name="Brodie E.L."/>
            <person name="Williams K.H."/>
            <person name="Hubbard S.S."/>
            <person name="Banfield J.F."/>
        </authorList>
    </citation>
    <scope>NUCLEOTIDE SEQUENCE [LARGE SCALE GENOMIC DNA]</scope>
</reference>